<dbReference type="STRING" id="395963.Bind_1847"/>
<dbReference type="Proteomes" id="UP000001695">
    <property type="component" value="Chromosome"/>
</dbReference>
<dbReference type="Pfam" id="PF02770">
    <property type="entry name" value="Acyl-CoA_dh_M"/>
    <property type="match status" value="1"/>
</dbReference>
<sequence length="382" mass="40543">MNTHVTDLPSLLGTARVLAESFAETAAHYDATGAFPFANFQALFDSGLLTLTAPKAYGGAGRGLVDAQAVISEIARGEASTGLVLAMNYFQNANMARPTQWPSHVAAAVVRRSLEEVTLLNAAQAEPNIGSPSHGALPETRARLVEGTWRITGRKAYVTGQPGLAFAAVFAVTEEDDPRLSHFLVPLDAPGIRIIETWNATGMRATASHDIIFDNVAVPLDHRLDDQPAEGGVKRDETSMAWASILIASVYDGIARSARDWIVDFVKNRVPGSLGAPLASVPRIRDAIGDIEVRLITNARLLRSVAEDVDAGLPLGPAPASVRHVVIENAFAVTSLALELGGNPGVSRANPLERHHRNALTGRAHAPQGNLIRGIAARAILD</sequence>
<dbReference type="AlphaFoldDB" id="B2IDN5"/>
<dbReference type="Gene3D" id="2.40.110.10">
    <property type="entry name" value="Butyryl-CoA Dehydrogenase, subunit A, domain 2"/>
    <property type="match status" value="1"/>
</dbReference>
<dbReference type="KEGG" id="bid:Bind_1847"/>
<evidence type="ECO:0000259" key="5">
    <source>
        <dbReference type="Pfam" id="PF08028"/>
    </source>
</evidence>
<dbReference type="EMBL" id="CP001016">
    <property type="protein sequence ID" value="ACB95471.1"/>
    <property type="molecule type" value="Genomic_DNA"/>
</dbReference>
<dbReference type="OrthoDB" id="2986495at2"/>
<dbReference type="SUPFAM" id="SSF47203">
    <property type="entry name" value="Acyl-CoA dehydrogenase C-terminal domain-like"/>
    <property type="match status" value="1"/>
</dbReference>
<reference evidence="6 7" key="2">
    <citation type="journal article" date="2010" name="J. Bacteriol.">
        <title>Complete genome sequence of Beijerinckia indica subsp. indica.</title>
        <authorList>
            <person name="Tamas I."/>
            <person name="Dedysh S.N."/>
            <person name="Liesack W."/>
            <person name="Stott M.B."/>
            <person name="Alam M."/>
            <person name="Murrell J.C."/>
            <person name="Dunfield P.F."/>
        </authorList>
    </citation>
    <scope>NUCLEOTIDE SEQUENCE [LARGE SCALE GENOMIC DNA]</scope>
    <source>
        <strain evidence="7">ATCC 9039 / DSM 1715 / NCIMB 8712</strain>
    </source>
</reference>
<dbReference type="CDD" id="cd00567">
    <property type="entry name" value="ACAD"/>
    <property type="match status" value="1"/>
</dbReference>
<keyword evidence="7" id="KW-1185">Reference proteome</keyword>
<dbReference type="RefSeq" id="WP_012384828.1">
    <property type="nucleotide sequence ID" value="NC_010581.1"/>
</dbReference>
<dbReference type="InterPro" id="IPR013786">
    <property type="entry name" value="AcylCoA_DH/ox_N"/>
</dbReference>
<dbReference type="InterPro" id="IPR013107">
    <property type="entry name" value="Acyl-CoA_DH_C"/>
</dbReference>
<keyword evidence="1" id="KW-0285">Flavoprotein</keyword>
<evidence type="ECO:0000313" key="6">
    <source>
        <dbReference type="EMBL" id="ACB95471.1"/>
    </source>
</evidence>
<feature type="domain" description="Acyl-CoA dehydrogenase/oxidase N-terminal" evidence="4">
    <location>
        <begin position="16"/>
        <end position="88"/>
    </location>
</feature>
<dbReference type="InterPro" id="IPR037069">
    <property type="entry name" value="AcylCoA_DH/ox_N_sf"/>
</dbReference>
<dbReference type="Gene3D" id="1.10.540.10">
    <property type="entry name" value="Acyl-CoA dehydrogenase/oxidase, N-terminal domain"/>
    <property type="match status" value="1"/>
</dbReference>
<dbReference type="HOGENOM" id="CLU_018204_3_2_5"/>
<accession>B2IDN5</accession>
<dbReference type="PANTHER" id="PTHR43831:SF1">
    <property type="entry name" value="ISOBUTYRYL-COA DEHYDROGENASE, MITOCHONDRIAL"/>
    <property type="match status" value="1"/>
</dbReference>
<protein>
    <submittedName>
        <fullName evidence="6">Acyl-CoA dehydrogenase type 2 domain</fullName>
    </submittedName>
</protein>
<evidence type="ECO:0000256" key="1">
    <source>
        <dbReference type="ARBA" id="ARBA00022630"/>
    </source>
</evidence>
<dbReference type="InterPro" id="IPR006091">
    <property type="entry name" value="Acyl-CoA_Oxase/DH_mid-dom"/>
</dbReference>
<evidence type="ECO:0000259" key="4">
    <source>
        <dbReference type="Pfam" id="PF02771"/>
    </source>
</evidence>
<dbReference type="SUPFAM" id="SSF56645">
    <property type="entry name" value="Acyl-CoA dehydrogenase NM domain-like"/>
    <property type="match status" value="1"/>
</dbReference>
<dbReference type="GO" id="GO:0016627">
    <property type="term" value="F:oxidoreductase activity, acting on the CH-CH group of donors"/>
    <property type="evidence" value="ECO:0007669"/>
    <property type="project" value="InterPro"/>
</dbReference>
<dbReference type="Pfam" id="PF02771">
    <property type="entry name" value="Acyl-CoA_dh_N"/>
    <property type="match status" value="1"/>
</dbReference>
<evidence type="ECO:0000256" key="2">
    <source>
        <dbReference type="ARBA" id="ARBA00023002"/>
    </source>
</evidence>
<dbReference type="eggNOG" id="COG1960">
    <property type="taxonomic scope" value="Bacteria"/>
</dbReference>
<keyword evidence="2" id="KW-0560">Oxidoreductase</keyword>
<feature type="domain" description="Acyl-CoA dehydrogenase C-terminal" evidence="5">
    <location>
        <begin position="246"/>
        <end position="366"/>
    </location>
</feature>
<feature type="domain" description="Acyl-CoA oxidase/dehydrogenase middle" evidence="3">
    <location>
        <begin position="123"/>
        <end position="216"/>
    </location>
</feature>
<organism evidence="6 7">
    <name type="scientific">Beijerinckia indica subsp. indica (strain ATCC 9039 / DSM 1715 / NCIMB 8712)</name>
    <dbReference type="NCBI Taxonomy" id="395963"/>
    <lineage>
        <taxon>Bacteria</taxon>
        <taxon>Pseudomonadati</taxon>
        <taxon>Pseudomonadota</taxon>
        <taxon>Alphaproteobacteria</taxon>
        <taxon>Hyphomicrobiales</taxon>
        <taxon>Beijerinckiaceae</taxon>
        <taxon>Beijerinckia</taxon>
    </lineage>
</organism>
<evidence type="ECO:0000259" key="3">
    <source>
        <dbReference type="Pfam" id="PF02770"/>
    </source>
</evidence>
<dbReference type="InterPro" id="IPR052547">
    <property type="entry name" value="Mito_Isobutyryl-CoADH"/>
</dbReference>
<evidence type="ECO:0000313" key="7">
    <source>
        <dbReference type="Proteomes" id="UP000001695"/>
    </source>
</evidence>
<gene>
    <name evidence="6" type="ordered locus">Bind_1847</name>
</gene>
<proteinExistence type="predicted"/>
<dbReference type="InterPro" id="IPR046373">
    <property type="entry name" value="Acyl-CoA_Oxase/DH_mid-dom_sf"/>
</dbReference>
<dbReference type="PIRSF" id="PIRSF016578">
    <property type="entry name" value="HsaA"/>
    <property type="match status" value="1"/>
</dbReference>
<reference evidence="7" key="1">
    <citation type="submission" date="2008-03" db="EMBL/GenBank/DDBJ databases">
        <title>Complete sequence of chromosome of Beijerinckia indica subsp. indica ATCC 9039.</title>
        <authorList>
            <consortium name="US DOE Joint Genome Institute"/>
            <person name="Copeland A."/>
            <person name="Lucas S."/>
            <person name="Lapidus A."/>
            <person name="Glavina del Rio T."/>
            <person name="Dalin E."/>
            <person name="Tice H."/>
            <person name="Bruce D."/>
            <person name="Goodwin L."/>
            <person name="Pitluck S."/>
            <person name="LaButti K."/>
            <person name="Schmutz J."/>
            <person name="Larimer F."/>
            <person name="Land M."/>
            <person name="Hauser L."/>
            <person name="Kyrpides N."/>
            <person name="Mikhailova N."/>
            <person name="Dunfield P.F."/>
            <person name="Dedysh S.N."/>
            <person name="Liesack W."/>
            <person name="Saw J.H."/>
            <person name="Alam M."/>
            <person name="Chen Y."/>
            <person name="Murrell J.C."/>
            <person name="Richardson P."/>
        </authorList>
    </citation>
    <scope>NUCLEOTIDE SEQUENCE [LARGE SCALE GENOMIC DNA]</scope>
    <source>
        <strain evidence="7">ATCC 9039 / DSM 1715 / NCIMB 8712</strain>
    </source>
</reference>
<dbReference type="GO" id="GO:0050660">
    <property type="term" value="F:flavin adenine dinucleotide binding"/>
    <property type="evidence" value="ECO:0007669"/>
    <property type="project" value="InterPro"/>
</dbReference>
<dbReference type="InterPro" id="IPR036250">
    <property type="entry name" value="AcylCo_DH-like_C"/>
</dbReference>
<dbReference type="PANTHER" id="PTHR43831">
    <property type="entry name" value="ISOBUTYRYL-COA DEHYDROGENASE"/>
    <property type="match status" value="1"/>
</dbReference>
<name>B2IDN5_BEII9</name>
<dbReference type="InterPro" id="IPR009100">
    <property type="entry name" value="AcylCoA_DH/oxidase_NM_dom_sf"/>
</dbReference>
<dbReference type="Gene3D" id="1.20.140.10">
    <property type="entry name" value="Butyryl-CoA Dehydrogenase, subunit A, domain 3"/>
    <property type="match status" value="1"/>
</dbReference>
<dbReference type="Pfam" id="PF08028">
    <property type="entry name" value="Acyl-CoA_dh_2"/>
    <property type="match status" value="1"/>
</dbReference>